<dbReference type="PANTHER" id="PTHR33269">
    <property type="entry name" value="NADH-UBIQUINONE OXIDOREDUCTASE CHAIN 6"/>
    <property type="match status" value="1"/>
</dbReference>
<dbReference type="RefSeq" id="WP_047263865.1">
    <property type="nucleotide sequence ID" value="NZ_CP004021.1"/>
</dbReference>
<evidence type="ECO:0000313" key="3">
    <source>
        <dbReference type="EMBL" id="AKK19779.1"/>
    </source>
</evidence>
<dbReference type="InterPro" id="IPR042106">
    <property type="entry name" value="Nuo/plastoQ_OxRdtase_6_NuoJ"/>
</dbReference>
<evidence type="ECO:0000256" key="2">
    <source>
        <dbReference type="RuleBase" id="RU004429"/>
    </source>
</evidence>
<evidence type="ECO:0000256" key="1">
    <source>
        <dbReference type="ARBA" id="ARBA00005698"/>
    </source>
</evidence>
<dbReference type="Proteomes" id="UP000035503">
    <property type="component" value="Chromosome"/>
</dbReference>
<keyword evidence="2" id="KW-0520">NAD</keyword>
<sequence length="199" mass="22405">MVMHSLFFYLFSFMTIISAFLVVIARNPIYSVFSLIFAFVNSAGLFLLLGAEFIAMITLIVYVGAVIVFFLFIIMMLDIDVVKAETKQKRRFLGSFFIGILAAELIICASNFLVFRSESDFSRLAFKGNNVENIGEFLYTKYAYPLEISGFILLLSMIGVIVLMLHSRRGVKRQDISKQLESSPENSIVMVKVKSGEGI</sequence>
<protein>
    <recommendedName>
        <fullName evidence="2">NADH-quinone oxidoreductase subunit J</fullName>
        <ecNumber evidence="2">7.1.1.-</ecNumber>
    </recommendedName>
</protein>
<dbReference type="Gene3D" id="1.20.120.1200">
    <property type="entry name" value="NADH-ubiquinone/plastoquinone oxidoreductase chain 6, subunit NuoJ"/>
    <property type="match status" value="1"/>
</dbReference>
<dbReference type="KEGG" id="lau:G293_00675"/>
<dbReference type="GO" id="GO:0048038">
    <property type="term" value="F:quinone binding"/>
    <property type="evidence" value="ECO:0007669"/>
    <property type="project" value="UniProtKB-UniRule"/>
</dbReference>
<feature type="transmembrane region" description="Helical" evidence="2">
    <location>
        <begin position="91"/>
        <end position="114"/>
    </location>
</feature>
<comment type="similarity">
    <text evidence="1 2">Belongs to the complex I subunit 6 family.</text>
</comment>
<name>A0A0G3I1P2_LIBAF</name>
<gene>
    <name evidence="3" type="ORF">G293_00675</name>
</gene>
<dbReference type="InterPro" id="IPR001457">
    <property type="entry name" value="NADH_UbQ/plastoQ_OxRdtase_su6"/>
</dbReference>
<keyword evidence="2" id="KW-0812">Transmembrane</keyword>
<comment type="function">
    <text evidence="2">NDH-1 shuttles electrons from NADH, via FMN and iron-sulfur (Fe-S) centers, to quinones in the respiratory chain. Couples the redox reaction to proton translocation (for every two electrons transferred, four hydrogen ions are translocated across the cytoplasmic membrane), and thus conserves the redox energy in a proton gradient.</text>
</comment>
<dbReference type="AlphaFoldDB" id="A0A0G3I1P2"/>
<keyword evidence="2" id="KW-1003">Cell membrane</keyword>
<keyword evidence="2" id="KW-0472">Membrane</keyword>
<keyword evidence="2" id="KW-0874">Quinone</keyword>
<dbReference type="Pfam" id="PF00499">
    <property type="entry name" value="Oxidored_q3"/>
    <property type="match status" value="1"/>
</dbReference>
<dbReference type="EC" id="7.1.1.-" evidence="2"/>
<keyword evidence="4" id="KW-1185">Reference proteome</keyword>
<feature type="transmembrane region" description="Helical" evidence="2">
    <location>
        <begin position="142"/>
        <end position="165"/>
    </location>
</feature>
<evidence type="ECO:0000313" key="4">
    <source>
        <dbReference type="Proteomes" id="UP000035503"/>
    </source>
</evidence>
<dbReference type="OrthoDB" id="9795409at2"/>
<dbReference type="GO" id="GO:0005886">
    <property type="term" value="C:plasma membrane"/>
    <property type="evidence" value="ECO:0007669"/>
    <property type="project" value="UniProtKB-SubCell"/>
</dbReference>
<dbReference type="EMBL" id="CP004021">
    <property type="protein sequence ID" value="AKK19779.1"/>
    <property type="molecule type" value="Genomic_DNA"/>
</dbReference>
<comment type="catalytic activity">
    <reaction evidence="2">
        <text>a quinone + NADH + 5 H(+)(in) = a quinol + NAD(+) + 4 H(+)(out)</text>
        <dbReference type="Rhea" id="RHEA:57888"/>
        <dbReference type="ChEBI" id="CHEBI:15378"/>
        <dbReference type="ChEBI" id="CHEBI:24646"/>
        <dbReference type="ChEBI" id="CHEBI:57540"/>
        <dbReference type="ChEBI" id="CHEBI:57945"/>
        <dbReference type="ChEBI" id="CHEBI:132124"/>
    </reaction>
</comment>
<accession>A0A0G3I1P2</accession>
<feature type="transmembrane region" description="Helical" evidence="2">
    <location>
        <begin position="32"/>
        <end position="51"/>
    </location>
</feature>
<dbReference type="PATRIC" id="fig|1277257.4.peg.154"/>
<feature type="transmembrane region" description="Helical" evidence="2">
    <location>
        <begin position="57"/>
        <end position="79"/>
    </location>
</feature>
<dbReference type="NCBIfam" id="NF005164">
    <property type="entry name" value="PRK06638.1-4"/>
    <property type="match status" value="1"/>
</dbReference>
<feature type="transmembrane region" description="Helical" evidence="2">
    <location>
        <begin position="6"/>
        <end position="25"/>
    </location>
</feature>
<reference evidence="3 4" key="1">
    <citation type="journal article" date="2015" name="Genome Announc.">
        <title>Complete Genome Sequence of 'Candidatus Liberibacter africanus,' a Bacterium Associated with Citrus Huanglongbing.</title>
        <authorList>
            <person name="Lin H."/>
            <person name="Pietersen G."/>
            <person name="Han C."/>
            <person name="Read D.A."/>
            <person name="Lou B."/>
            <person name="Gupta G."/>
            <person name="Civerolo E.L."/>
        </authorList>
    </citation>
    <scope>NUCLEOTIDE SEQUENCE [LARGE SCALE GENOMIC DNA]</scope>
    <source>
        <strain evidence="3 4">PTSAPSY</strain>
    </source>
</reference>
<proteinExistence type="inferred from homology"/>
<dbReference type="STRING" id="1277257.G293_00675"/>
<comment type="subcellular location">
    <subcellularLocation>
        <location evidence="2">Cell membrane</location>
        <topology evidence="2">Multi-pass membrane protein</topology>
    </subcellularLocation>
</comment>
<organism evidence="3 4">
    <name type="scientific">Candidatus Liberibacter africanus PTSAPSY</name>
    <dbReference type="NCBI Taxonomy" id="1277257"/>
    <lineage>
        <taxon>Bacteria</taxon>
        <taxon>Pseudomonadati</taxon>
        <taxon>Pseudomonadota</taxon>
        <taxon>Alphaproteobacteria</taxon>
        <taxon>Hyphomicrobiales</taxon>
        <taxon>Rhizobiaceae</taxon>
        <taxon>Liberibacter</taxon>
    </lineage>
</organism>
<dbReference type="PANTHER" id="PTHR33269:SF17">
    <property type="entry name" value="NADH-UBIQUINONE OXIDOREDUCTASE CHAIN 6"/>
    <property type="match status" value="1"/>
</dbReference>
<keyword evidence="2" id="KW-1133">Transmembrane helix</keyword>
<dbReference type="GO" id="GO:0008137">
    <property type="term" value="F:NADH dehydrogenase (ubiquinone) activity"/>
    <property type="evidence" value="ECO:0007669"/>
    <property type="project" value="UniProtKB-UniRule"/>
</dbReference>